<comment type="caution">
    <text evidence="7">The sequence shown here is derived from an EMBL/GenBank/DDBJ whole genome shotgun (WGS) entry which is preliminary data.</text>
</comment>
<keyword evidence="4 5" id="KW-0408">Iron</keyword>
<reference evidence="7 8" key="1">
    <citation type="submission" date="2018-05" db="EMBL/GenBank/DDBJ databases">
        <title>Draft genome sequence of Scytalidium lignicola DSM 105466, a ubiquitous saprotrophic fungus.</title>
        <authorList>
            <person name="Buettner E."/>
            <person name="Gebauer A.M."/>
            <person name="Hofrichter M."/>
            <person name="Liers C."/>
            <person name="Kellner H."/>
        </authorList>
    </citation>
    <scope>NUCLEOTIDE SEQUENCE [LARGE SCALE GENOMIC DNA]</scope>
    <source>
        <strain evidence="7 8">DSM 105466</strain>
    </source>
</reference>
<evidence type="ECO:0000313" key="7">
    <source>
        <dbReference type="EMBL" id="RFU25908.1"/>
    </source>
</evidence>
<dbReference type="STRING" id="5539.A0A3E2GXT0"/>
<dbReference type="PROSITE" id="PS51471">
    <property type="entry name" value="FE2OG_OXY"/>
    <property type="match status" value="1"/>
</dbReference>
<keyword evidence="8" id="KW-1185">Reference proteome</keyword>
<dbReference type="EMBL" id="NCSJ02000297">
    <property type="protein sequence ID" value="RFU25908.1"/>
    <property type="molecule type" value="Genomic_DNA"/>
</dbReference>
<dbReference type="OMA" id="HIIPRSN"/>
<feature type="domain" description="Fe2OG dioxygenase" evidence="6">
    <location>
        <begin position="213"/>
        <end position="315"/>
    </location>
</feature>
<evidence type="ECO:0000259" key="6">
    <source>
        <dbReference type="PROSITE" id="PS51471"/>
    </source>
</evidence>
<comment type="similarity">
    <text evidence="1 5">Belongs to the iron/ascorbate-dependent oxidoreductase family.</text>
</comment>
<feature type="non-terminal residue" evidence="7">
    <location>
        <position position="330"/>
    </location>
</feature>
<evidence type="ECO:0000313" key="8">
    <source>
        <dbReference type="Proteomes" id="UP000258309"/>
    </source>
</evidence>
<dbReference type="Gene3D" id="2.60.120.330">
    <property type="entry name" value="B-lactam Antibiotic, Isopenicillin N Synthase, Chain"/>
    <property type="match status" value="1"/>
</dbReference>
<name>A0A3E2GXT0_SCYLI</name>
<evidence type="ECO:0000256" key="2">
    <source>
        <dbReference type="ARBA" id="ARBA00022723"/>
    </source>
</evidence>
<dbReference type="OrthoDB" id="288590at2759"/>
<dbReference type="PANTHER" id="PTHR10209:SF881">
    <property type="entry name" value="FI07970P-RELATED"/>
    <property type="match status" value="1"/>
</dbReference>
<accession>A0A3E2GXT0</accession>
<sequence>MATTTTTSEGLDENYWCAKNKINGNFGSEILSDDAIVGDFDSLPLIDIAGIFSDDLEERKKVAAQLREACTKVGFFYIENHGIPQEDIDTVFNMGKKFFELPFDEKMEVYINNTPHYRGYTPLYGGGSAGPDGKGNANEAFDWGHDSKLNDDPEDKFIDPHMRGENPWPRQIPEFEQVLSNYYRRLRNLGRVFAQNIALSLGLDESYFDPYLTHPGCSALVAHYPPQEVGSKKFGIDGHTDAELVTFLAPGDVRALEVLNRNGYWVSAPPKKGCYIVNVGDQLQSFTNGLYVSTMHRVLNYSGQERYSIPFFFSCNFETVIKVLSGWELT</sequence>
<keyword evidence="2 5" id="KW-0479">Metal-binding</keyword>
<protein>
    <recommendedName>
        <fullName evidence="6">Fe2OG dioxygenase domain-containing protein</fullName>
    </recommendedName>
</protein>
<gene>
    <name evidence="7" type="ORF">B7463_g10436</name>
</gene>
<dbReference type="PRINTS" id="PR00682">
    <property type="entry name" value="IPNSYNTHASE"/>
</dbReference>
<dbReference type="InterPro" id="IPR026992">
    <property type="entry name" value="DIOX_N"/>
</dbReference>
<dbReference type="InterPro" id="IPR005123">
    <property type="entry name" value="Oxoglu/Fe-dep_dioxygenase_dom"/>
</dbReference>
<organism evidence="7 8">
    <name type="scientific">Scytalidium lignicola</name>
    <name type="common">Hyphomycete</name>
    <dbReference type="NCBI Taxonomy" id="5539"/>
    <lineage>
        <taxon>Eukaryota</taxon>
        <taxon>Fungi</taxon>
        <taxon>Dikarya</taxon>
        <taxon>Ascomycota</taxon>
        <taxon>Pezizomycotina</taxon>
        <taxon>Leotiomycetes</taxon>
        <taxon>Leotiomycetes incertae sedis</taxon>
        <taxon>Scytalidium</taxon>
    </lineage>
</organism>
<dbReference type="GO" id="GO:0016491">
    <property type="term" value="F:oxidoreductase activity"/>
    <property type="evidence" value="ECO:0007669"/>
    <property type="project" value="UniProtKB-KW"/>
</dbReference>
<dbReference type="Proteomes" id="UP000258309">
    <property type="component" value="Unassembled WGS sequence"/>
</dbReference>
<evidence type="ECO:0000256" key="5">
    <source>
        <dbReference type="RuleBase" id="RU003682"/>
    </source>
</evidence>
<proteinExistence type="inferred from homology"/>
<dbReference type="InterPro" id="IPR027443">
    <property type="entry name" value="IPNS-like_sf"/>
</dbReference>
<feature type="non-terminal residue" evidence="7">
    <location>
        <position position="1"/>
    </location>
</feature>
<evidence type="ECO:0000256" key="3">
    <source>
        <dbReference type="ARBA" id="ARBA00023002"/>
    </source>
</evidence>
<evidence type="ECO:0000256" key="1">
    <source>
        <dbReference type="ARBA" id="ARBA00008056"/>
    </source>
</evidence>
<dbReference type="AlphaFoldDB" id="A0A3E2GXT0"/>
<evidence type="ECO:0000256" key="4">
    <source>
        <dbReference type="ARBA" id="ARBA00023004"/>
    </source>
</evidence>
<dbReference type="Pfam" id="PF14226">
    <property type="entry name" value="DIOX_N"/>
    <property type="match status" value="1"/>
</dbReference>
<dbReference type="SUPFAM" id="SSF51197">
    <property type="entry name" value="Clavaminate synthase-like"/>
    <property type="match status" value="1"/>
</dbReference>
<dbReference type="GO" id="GO:0046872">
    <property type="term" value="F:metal ion binding"/>
    <property type="evidence" value="ECO:0007669"/>
    <property type="project" value="UniProtKB-KW"/>
</dbReference>
<keyword evidence="3 5" id="KW-0560">Oxidoreductase</keyword>
<dbReference type="PANTHER" id="PTHR10209">
    <property type="entry name" value="OXIDOREDUCTASE, 2OG-FE II OXYGENASE FAMILY PROTEIN"/>
    <property type="match status" value="1"/>
</dbReference>
<dbReference type="Pfam" id="PF03171">
    <property type="entry name" value="2OG-FeII_Oxy"/>
    <property type="match status" value="1"/>
</dbReference>
<dbReference type="GO" id="GO:0044283">
    <property type="term" value="P:small molecule biosynthetic process"/>
    <property type="evidence" value="ECO:0007669"/>
    <property type="project" value="UniProtKB-ARBA"/>
</dbReference>
<dbReference type="InterPro" id="IPR044861">
    <property type="entry name" value="IPNS-like_FE2OG_OXY"/>
</dbReference>